<evidence type="ECO:0000313" key="3">
    <source>
        <dbReference type="Proteomes" id="UP000310200"/>
    </source>
</evidence>
<organism evidence="2 3">
    <name type="scientific">Temnothorax longispinosus</name>
    <dbReference type="NCBI Taxonomy" id="300112"/>
    <lineage>
        <taxon>Eukaryota</taxon>
        <taxon>Metazoa</taxon>
        <taxon>Ecdysozoa</taxon>
        <taxon>Arthropoda</taxon>
        <taxon>Hexapoda</taxon>
        <taxon>Insecta</taxon>
        <taxon>Pterygota</taxon>
        <taxon>Neoptera</taxon>
        <taxon>Endopterygota</taxon>
        <taxon>Hymenoptera</taxon>
        <taxon>Apocrita</taxon>
        <taxon>Aculeata</taxon>
        <taxon>Formicoidea</taxon>
        <taxon>Formicidae</taxon>
        <taxon>Myrmicinae</taxon>
        <taxon>Temnothorax</taxon>
    </lineage>
</organism>
<proteinExistence type="predicted"/>
<feature type="region of interest" description="Disordered" evidence="1">
    <location>
        <begin position="1"/>
        <end position="78"/>
    </location>
</feature>
<name>A0A4S2KBN6_9HYME</name>
<dbReference type="EMBL" id="QBLH01002927">
    <property type="protein sequence ID" value="TGZ46186.1"/>
    <property type="molecule type" value="Genomic_DNA"/>
</dbReference>
<dbReference type="AlphaFoldDB" id="A0A4S2KBN6"/>
<comment type="caution">
    <text evidence="2">The sequence shown here is derived from an EMBL/GenBank/DDBJ whole genome shotgun (WGS) entry which is preliminary data.</text>
</comment>
<reference evidence="2 3" key="1">
    <citation type="journal article" date="2019" name="Philos. Trans. R. Soc. Lond., B, Biol. Sci.">
        <title>Ant behaviour and brain gene expression of defending hosts depend on the ecological success of the intruding social parasite.</title>
        <authorList>
            <person name="Kaur R."/>
            <person name="Stoldt M."/>
            <person name="Jongepier E."/>
            <person name="Feldmeyer B."/>
            <person name="Menzel F."/>
            <person name="Bornberg-Bauer E."/>
            <person name="Foitzik S."/>
        </authorList>
    </citation>
    <scope>NUCLEOTIDE SEQUENCE [LARGE SCALE GENOMIC DNA]</scope>
    <source>
        <tissue evidence="2">Whole body</tissue>
    </source>
</reference>
<accession>A0A4S2KBN6</accession>
<feature type="compositionally biased region" description="Basic and acidic residues" evidence="1">
    <location>
        <begin position="23"/>
        <end position="46"/>
    </location>
</feature>
<feature type="compositionally biased region" description="Polar residues" evidence="1">
    <location>
        <begin position="64"/>
        <end position="78"/>
    </location>
</feature>
<gene>
    <name evidence="2" type="ORF">DBV15_06522</name>
</gene>
<evidence type="ECO:0000313" key="2">
    <source>
        <dbReference type="EMBL" id="TGZ46186.1"/>
    </source>
</evidence>
<protein>
    <submittedName>
        <fullName evidence="2">Uncharacterized protein</fullName>
    </submittedName>
</protein>
<evidence type="ECO:0000256" key="1">
    <source>
        <dbReference type="SAM" id="MobiDB-lite"/>
    </source>
</evidence>
<dbReference type="Proteomes" id="UP000310200">
    <property type="component" value="Unassembled WGS sequence"/>
</dbReference>
<sequence>MCAQRGVDSEMEDVRGKKRERRKEKERERVKRDTERTKRRGVEVHGEQGGIEEKEEERRKECFNRSQSWRTQGSRSGTSSLHYRGIFSASFRAYNVLRFVARKRDSWRERRAGKGLANTMDALTRRRRRQRRRAAAAVAEVVDGGGVCRDKYLPVNTERLALPSRSIPMRAANDMHSRGRGTFDGRVVARHRYPVQQPHGASTVPFRLCLANIHSCSR</sequence>
<keyword evidence="3" id="KW-1185">Reference proteome</keyword>
<feature type="non-terminal residue" evidence="2">
    <location>
        <position position="218"/>
    </location>
</feature>